<reference evidence="3 4" key="2">
    <citation type="journal article" date="2011" name="Stand. Genomic Sci.">
        <title>Complete genome sequence of Tolumonas auensis type strain (TA 4).</title>
        <authorList>
            <person name="Chertkov O."/>
            <person name="Copeland A."/>
            <person name="Lucas S."/>
            <person name="Lapidus A."/>
            <person name="Berry K.W."/>
            <person name="Detter J.C."/>
            <person name="Del Rio T.G."/>
            <person name="Hammon N."/>
            <person name="Dalin E."/>
            <person name="Tice H."/>
            <person name="Pitluck S."/>
            <person name="Richardson P."/>
            <person name="Bruce D."/>
            <person name="Goodwin L."/>
            <person name="Han C."/>
            <person name="Tapia R."/>
            <person name="Saunders E."/>
            <person name="Schmutz J."/>
            <person name="Brettin T."/>
            <person name="Larimer F."/>
            <person name="Land M."/>
            <person name="Hauser L."/>
            <person name="Spring S."/>
            <person name="Rohde M."/>
            <person name="Kyrpides N.C."/>
            <person name="Ivanova N."/>
            <person name="Goker M."/>
            <person name="Beller H.R."/>
            <person name="Klenk H.P."/>
            <person name="Woyke T."/>
        </authorList>
    </citation>
    <scope>NUCLEOTIDE SEQUENCE [LARGE SCALE GENOMIC DNA]</scope>
    <source>
        <strain evidence="4">DSM 9187 / TA4</strain>
    </source>
</reference>
<feature type="chain" id="PRO_5002940313" evidence="2">
    <location>
        <begin position="26"/>
        <end position="121"/>
    </location>
</feature>
<dbReference type="RefSeq" id="WP_015879930.1">
    <property type="nucleotide sequence ID" value="NC_012691.1"/>
</dbReference>
<accession>C4LCH7</accession>
<organism evidence="3 4">
    <name type="scientific">Tolumonas auensis (strain DSM 9187 / NBRC 110442 / TA 4)</name>
    <dbReference type="NCBI Taxonomy" id="595494"/>
    <lineage>
        <taxon>Bacteria</taxon>
        <taxon>Pseudomonadati</taxon>
        <taxon>Pseudomonadota</taxon>
        <taxon>Gammaproteobacteria</taxon>
        <taxon>Aeromonadales</taxon>
        <taxon>Aeromonadaceae</taxon>
        <taxon>Tolumonas</taxon>
    </lineage>
</organism>
<feature type="compositionally biased region" description="Polar residues" evidence="1">
    <location>
        <begin position="37"/>
        <end position="48"/>
    </location>
</feature>
<dbReference type="AlphaFoldDB" id="C4LCH7"/>
<dbReference type="KEGG" id="tau:Tola_2892"/>
<dbReference type="STRING" id="595494.Tola_2892"/>
<gene>
    <name evidence="3" type="ordered locus">Tola_2892</name>
</gene>
<keyword evidence="4" id="KW-1185">Reference proteome</keyword>
<name>C4LCH7_TOLAT</name>
<sequence>MKRNVFALKTLLLMMLLSWAFHGHALSPLTNTDFITPADTAQTANDPRSSSDDMKSTLAESLTEHSHNHHTKDHWHESFFMPDQAGFQSLELLDKKRDRSQYFIPEAPVFPHDKPPRDVTA</sequence>
<evidence type="ECO:0000256" key="1">
    <source>
        <dbReference type="SAM" id="MobiDB-lite"/>
    </source>
</evidence>
<evidence type="ECO:0000256" key="2">
    <source>
        <dbReference type="SAM" id="SignalP"/>
    </source>
</evidence>
<dbReference type="HOGENOM" id="CLU_2037010_0_0_6"/>
<reference evidence="4" key="1">
    <citation type="submission" date="2009-05" db="EMBL/GenBank/DDBJ databases">
        <title>Complete sequence of Tolumonas auensis DSM 9187.</title>
        <authorList>
            <consortium name="US DOE Joint Genome Institute"/>
            <person name="Lucas S."/>
            <person name="Copeland A."/>
            <person name="Lapidus A."/>
            <person name="Glavina del Rio T."/>
            <person name="Tice H."/>
            <person name="Bruce D."/>
            <person name="Goodwin L."/>
            <person name="Pitluck S."/>
            <person name="Chertkov O."/>
            <person name="Brettin T."/>
            <person name="Detter J.C."/>
            <person name="Han C."/>
            <person name="Larimer F."/>
            <person name="Land M."/>
            <person name="Hauser L."/>
            <person name="Kyrpides N."/>
            <person name="Mikhailova N."/>
            <person name="Spring S."/>
            <person name="Beller H."/>
        </authorList>
    </citation>
    <scope>NUCLEOTIDE SEQUENCE [LARGE SCALE GENOMIC DNA]</scope>
    <source>
        <strain evidence="4">DSM 9187 / TA4</strain>
    </source>
</reference>
<proteinExistence type="predicted"/>
<dbReference type="Proteomes" id="UP000009073">
    <property type="component" value="Chromosome"/>
</dbReference>
<feature type="region of interest" description="Disordered" evidence="1">
    <location>
        <begin position="37"/>
        <end position="70"/>
    </location>
</feature>
<evidence type="ECO:0000313" key="4">
    <source>
        <dbReference type="Proteomes" id="UP000009073"/>
    </source>
</evidence>
<evidence type="ECO:0000313" key="3">
    <source>
        <dbReference type="EMBL" id="ACQ94481.1"/>
    </source>
</evidence>
<keyword evidence="2" id="KW-0732">Signal</keyword>
<feature type="signal peptide" evidence="2">
    <location>
        <begin position="1"/>
        <end position="25"/>
    </location>
</feature>
<protein>
    <submittedName>
        <fullName evidence="3">Uncharacterized protein</fullName>
    </submittedName>
</protein>
<dbReference type="EMBL" id="CP001616">
    <property type="protein sequence ID" value="ACQ94481.1"/>
    <property type="molecule type" value="Genomic_DNA"/>
</dbReference>